<dbReference type="AlphaFoldDB" id="A0A6A6RA80"/>
<gene>
    <name evidence="2" type="ORF">BU16DRAFT_577822</name>
</gene>
<protein>
    <submittedName>
        <fullName evidence="2">Uncharacterized protein</fullName>
    </submittedName>
</protein>
<name>A0A6A6RA80_9PEZI</name>
<evidence type="ECO:0000313" key="3">
    <source>
        <dbReference type="Proteomes" id="UP000799750"/>
    </source>
</evidence>
<keyword evidence="3" id="KW-1185">Reference proteome</keyword>
<organism evidence="2 3">
    <name type="scientific">Lophium mytilinum</name>
    <dbReference type="NCBI Taxonomy" id="390894"/>
    <lineage>
        <taxon>Eukaryota</taxon>
        <taxon>Fungi</taxon>
        <taxon>Dikarya</taxon>
        <taxon>Ascomycota</taxon>
        <taxon>Pezizomycotina</taxon>
        <taxon>Dothideomycetes</taxon>
        <taxon>Pleosporomycetidae</taxon>
        <taxon>Mytilinidiales</taxon>
        <taxon>Mytilinidiaceae</taxon>
        <taxon>Lophium</taxon>
    </lineage>
</organism>
<evidence type="ECO:0000313" key="2">
    <source>
        <dbReference type="EMBL" id="KAF2501745.1"/>
    </source>
</evidence>
<sequence>MRPPTLNLALLSLFESLIFLFITMLGLSLSIEFVKLFRAAAVFSLRDIVSATRSDNGNAFMVWSLGNLFERYLFAWQNRVLDWQATLMSQFWWVVGGFFVANVIRRVPVLSRHRLEGRM</sequence>
<keyword evidence="1" id="KW-0472">Membrane</keyword>
<evidence type="ECO:0000256" key="1">
    <source>
        <dbReference type="SAM" id="Phobius"/>
    </source>
</evidence>
<dbReference type="Proteomes" id="UP000799750">
    <property type="component" value="Unassembled WGS sequence"/>
</dbReference>
<feature type="transmembrane region" description="Helical" evidence="1">
    <location>
        <begin position="7"/>
        <end position="29"/>
    </location>
</feature>
<feature type="transmembrane region" description="Helical" evidence="1">
    <location>
        <begin position="83"/>
        <end position="104"/>
    </location>
</feature>
<reference evidence="2" key="1">
    <citation type="journal article" date="2020" name="Stud. Mycol.">
        <title>101 Dothideomycetes genomes: a test case for predicting lifestyles and emergence of pathogens.</title>
        <authorList>
            <person name="Haridas S."/>
            <person name="Albert R."/>
            <person name="Binder M."/>
            <person name="Bloem J."/>
            <person name="Labutti K."/>
            <person name="Salamov A."/>
            <person name="Andreopoulos B."/>
            <person name="Baker S."/>
            <person name="Barry K."/>
            <person name="Bills G."/>
            <person name="Bluhm B."/>
            <person name="Cannon C."/>
            <person name="Castanera R."/>
            <person name="Culley D."/>
            <person name="Daum C."/>
            <person name="Ezra D."/>
            <person name="Gonzalez J."/>
            <person name="Henrissat B."/>
            <person name="Kuo A."/>
            <person name="Liang C."/>
            <person name="Lipzen A."/>
            <person name="Lutzoni F."/>
            <person name="Magnuson J."/>
            <person name="Mondo S."/>
            <person name="Nolan M."/>
            <person name="Ohm R."/>
            <person name="Pangilinan J."/>
            <person name="Park H.-J."/>
            <person name="Ramirez L."/>
            <person name="Alfaro M."/>
            <person name="Sun H."/>
            <person name="Tritt A."/>
            <person name="Yoshinaga Y."/>
            <person name="Zwiers L.-H."/>
            <person name="Turgeon B."/>
            <person name="Goodwin S."/>
            <person name="Spatafora J."/>
            <person name="Crous P."/>
            <person name="Grigoriev I."/>
        </authorList>
    </citation>
    <scope>NUCLEOTIDE SEQUENCE</scope>
    <source>
        <strain evidence="2">CBS 269.34</strain>
    </source>
</reference>
<proteinExistence type="predicted"/>
<keyword evidence="1" id="KW-1133">Transmembrane helix</keyword>
<keyword evidence="1" id="KW-0812">Transmembrane</keyword>
<accession>A0A6A6RA80</accession>
<dbReference type="EMBL" id="MU004182">
    <property type="protein sequence ID" value="KAF2501745.1"/>
    <property type="molecule type" value="Genomic_DNA"/>
</dbReference>